<dbReference type="InterPro" id="IPR017853">
    <property type="entry name" value="GH"/>
</dbReference>
<name>A0AAE3H2E6_9BACT</name>
<dbReference type="Gene3D" id="3.20.20.80">
    <property type="entry name" value="Glycosidases"/>
    <property type="match status" value="1"/>
</dbReference>
<dbReference type="SUPFAM" id="SSF51445">
    <property type="entry name" value="(Trans)glycosidases"/>
    <property type="match status" value="1"/>
</dbReference>
<gene>
    <name evidence="1" type="ORF">EGI31_12170</name>
</gene>
<reference evidence="1 2" key="1">
    <citation type="submission" date="2018-11" db="EMBL/GenBank/DDBJ databases">
        <title>Novel bacteria species description.</title>
        <authorList>
            <person name="Han J.-H."/>
        </authorList>
    </citation>
    <scope>NUCLEOTIDE SEQUENCE [LARGE SCALE GENOMIC DNA]</scope>
    <source>
        <strain evidence="1 2">KCTC23259</strain>
    </source>
</reference>
<evidence type="ECO:0000313" key="1">
    <source>
        <dbReference type="EMBL" id="MCP9763712.1"/>
    </source>
</evidence>
<protein>
    <submittedName>
        <fullName evidence="1">Uncharacterized protein</fullName>
    </submittedName>
</protein>
<sequence length="343" mass="37380">MLLSCNESITPGEDKVGATEESNFTNASGVNLQPSFTNNGDVNAGWNYMKSFDEINAVRIEINPEAGGGMATQVNNAARLIKEASGYGYQIIATYHPNKLGDNSTNRDIQNAGRFWKENYAKLSSNGTAPFIINLINEWGSHDISAKNFADQVNSALDDVYDAPVHPRDGGTGNYNKKVIIDAPGYGQETYTLKQAIPMIKANYRNKLILSAHIYPACGVQNRPDNKPGPMNTNDLAIMAQTGLPCILGEFGSYSKGGGSADWSKMVDYARIKSWPIFAWAWCGDGTGKPEDGQALSGKGMNMVKVQNEPGKIWSYGNFKINGDNSPYQASSYMKTMIDKLPK</sequence>
<organism evidence="1 2">
    <name type="scientific">Lacihabitans soyangensis</name>
    <dbReference type="NCBI Taxonomy" id="869394"/>
    <lineage>
        <taxon>Bacteria</taxon>
        <taxon>Pseudomonadati</taxon>
        <taxon>Bacteroidota</taxon>
        <taxon>Cytophagia</taxon>
        <taxon>Cytophagales</taxon>
        <taxon>Leadbetterellaceae</taxon>
        <taxon>Lacihabitans</taxon>
    </lineage>
</organism>
<dbReference type="EMBL" id="RJUF01000036">
    <property type="protein sequence ID" value="MCP9763712.1"/>
    <property type="molecule type" value="Genomic_DNA"/>
</dbReference>
<dbReference type="AlphaFoldDB" id="A0AAE3H2E6"/>
<proteinExistence type="predicted"/>
<keyword evidence="2" id="KW-1185">Reference proteome</keyword>
<dbReference type="Proteomes" id="UP001204144">
    <property type="component" value="Unassembled WGS sequence"/>
</dbReference>
<accession>A0AAE3H2E6</accession>
<comment type="caution">
    <text evidence="1">The sequence shown here is derived from an EMBL/GenBank/DDBJ whole genome shotgun (WGS) entry which is preliminary data.</text>
</comment>
<evidence type="ECO:0000313" key="2">
    <source>
        <dbReference type="Proteomes" id="UP001204144"/>
    </source>
</evidence>